<dbReference type="EMBL" id="JACEFG010000003">
    <property type="protein sequence ID" value="MBA2176176.1"/>
    <property type="molecule type" value="Genomic_DNA"/>
</dbReference>
<dbReference type="Gene3D" id="1.20.1420.30">
    <property type="entry name" value="NCX, central ion-binding region"/>
    <property type="match status" value="1"/>
</dbReference>
<feature type="transmembrane region" description="Helical" evidence="5">
    <location>
        <begin position="299"/>
        <end position="315"/>
    </location>
</feature>
<dbReference type="Pfam" id="PF01699">
    <property type="entry name" value="Na_Ca_ex"/>
    <property type="match status" value="2"/>
</dbReference>
<keyword evidence="8" id="KW-1185">Reference proteome</keyword>
<accession>A0A838CX40</accession>
<protein>
    <submittedName>
        <fullName evidence="7">Calcium/sodium antiporter</fullName>
    </submittedName>
</protein>
<evidence type="ECO:0000256" key="2">
    <source>
        <dbReference type="ARBA" id="ARBA00022692"/>
    </source>
</evidence>
<feature type="transmembrane region" description="Helical" evidence="5">
    <location>
        <begin position="237"/>
        <end position="262"/>
    </location>
</feature>
<proteinExistence type="predicted"/>
<feature type="transmembrane region" description="Helical" evidence="5">
    <location>
        <begin position="136"/>
        <end position="154"/>
    </location>
</feature>
<name>A0A838CX40_9BACI</name>
<dbReference type="GO" id="GO:0008273">
    <property type="term" value="F:calcium, potassium:sodium antiporter activity"/>
    <property type="evidence" value="ECO:0007669"/>
    <property type="project" value="TreeGrafter"/>
</dbReference>
<sequence>MEYLLLILGFALLIKGADWFVDGSSNIARLLRVPPILIGLTIVAFGTSSPEATVSIISAMQGNAEVALGNVVGSNIFNITLVVGIAAFLYPLMVESETTKKEIPFILLASVALIVLISDTTLQGSSDNLLTRSDGIIFLLFLSIFMYYLIEVGLRSRKESIAAPIPSDIKWGKNMALTSIGLVAIIFGGDIVVDNGTTIAVDLGMSNTLVGLTIIAIGTSLPELVTSISAALKKESGIALGNVVGSNIFNILFVLGSSALISPLPVNGSIWSDVILMTVLSLLLFIFSRTGYKVGKAEGMILMTMYIAYLVYIILRN</sequence>
<evidence type="ECO:0000256" key="4">
    <source>
        <dbReference type="ARBA" id="ARBA00023136"/>
    </source>
</evidence>
<dbReference type="GO" id="GO:0005886">
    <property type="term" value="C:plasma membrane"/>
    <property type="evidence" value="ECO:0007669"/>
    <property type="project" value="TreeGrafter"/>
</dbReference>
<feature type="transmembrane region" description="Helical" evidence="5">
    <location>
        <begin position="268"/>
        <end position="287"/>
    </location>
</feature>
<dbReference type="InterPro" id="IPR004481">
    <property type="entry name" value="K/Na/Ca-exchanger"/>
</dbReference>
<gene>
    <name evidence="7" type="ORF">H0266_14865</name>
</gene>
<comment type="caution">
    <text evidence="7">The sequence shown here is derived from an EMBL/GenBank/DDBJ whole genome shotgun (WGS) entry which is preliminary data.</text>
</comment>
<feature type="domain" description="Sodium/calcium exchanger membrane region" evidence="6">
    <location>
        <begin position="3"/>
        <end position="150"/>
    </location>
</feature>
<dbReference type="NCBIfam" id="TIGR00367">
    <property type="entry name" value="calcium/sodium antiporter"/>
    <property type="match status" value="1"/>
</dbReference>
<keyword evidence="3 5" id="KW-1133">Transmembrane helix</keyword>
<feature type="transmembrane region" description="Helical" evidence="5">
    <location>
        <begin position="76"/>
        <end position="93"/>
    </location>
</feature>
<comment type="subcellular location">
    <subcellularLocation>
        <location evidence="1">Membrane</location>
        <topology evidence="1">Multi-pass membrane protein</topology>
    </subcellularLocation>
</comment>
<dbReference type="RefSeq" id="WP_181473208.1">
    <property type="nucleotide sequence ID" value="NZ_JACEFG010000003.1"/>
</dbReference>
<evidence type="ECO:0000256" key="3">
    <source>
        <dbReference type="ARBA" id="ARBA00022989"/>
    </source>
</evidence>
<dbReference type="GO" id="GO:0005262">
    <property type="term" value="F:calcium channel activity"/>
    <property type="evidence" value="ECO:0007669"/>
    <property type="project" value="TreeGrafter"/>
</dbReference>
<dbReference type="PANTHER" id="PTHR10846:SF8">
    <property type="entry name" value="INNER MEMBRANE PROTEIN YRBG"/>
    <property type="match status" value="1"/>
</dbReference>
<dbReference type="InterPro" id="IPR044880">
    <property type="entry name" value="NCX_ion-bd_dom_sf"/>
</dbReference>
<keyword evidence="2 5" id="KW-0812">Transmembrane</keyword>
<dbReference type="AlphaFoldDB" id="A0A838CX40"/>
<organism evidence="7 8">
    <name type="scientific">Halobacillus locisalis</name>
    <dbReference type="NCBI Taxonomy" id="220753"/>
    <lineage>
        <taxon>Bacteria</taxon>
        <taxon>Bacillati</taxon>
        <taxon>Bacillota</taxon>
        <taxon>Bacilli</taxon>
        <taxon>Bacillales</taxon>
        <taxon>Bacillaceae</taxon>
        <taxon>Halobacillus</taxon>
    </lineage>
</organism>
<evidence type="ECO:0000313" key="7">
    <source>
        <dbReference type="EMBL" id="MBA2176176.1"/>
    </source>
</evidence>
<evidence type="ECO:0000256" key="1">
    <source>
        <dbReference type="ARBA" id="ARBA00004141"/>
    </source>
</evidence>
<evidence type="ECO:0000259" key="6">
    <source>
        <dbReference type="Pfam" id="PF01699"/>
    </source>
</evidence>
<evidence type="ECO:0000313" key="8">
    <source>
        <dbReference type="Proteomes" id="UP000571017"/>
    </source>
</evidence>
<feature type="transmembrane region" description="Helical" evidence="5">
    <location>
        <begin position="205"/>
        <end position="225"/>
    </location>
</feature>
<dbReference type="GO" id="GO:0006874">
    <property type="term" value="P:intracellular calcium ion homeostasis"/>
    <property type="evidence" value="ECO:0007669"/>
    <property type="project" value="TreeGrafter"/>
</dbReference>
<dbReference type="InterPro" id="IPR004837">
    <property type="entry name" value="NaCa_Exmemb"/>
</dbReference>
<feature type="transmembrane region" description="Helical" evidence="5">
    <location>
        <begin position="175"/>
        <end position="193"/>
    </location>
</feature>
<feature type="domain" description="Sodium/calcium exchanger membrane region" evidence="6">
    <location>
        <begin position="176"/>
        <end position="314"/>
    </location>
</feature>
<feature type="transmembrane region" description="Helical" evidence="5">
    <location>
        <begin position="105"/>
        <end position="124"/>
    </location>
</feature>
<reference evidence="7 8" key="1">
    <citation type="journal article" date="2004" name="Extremophiles">
        <title>Halobacillus locisalis sp. nov., a halophilic bacterium isolated from a marine solar saltern of the Yellow Sea in Korea.</title>
        <authorList>
            <person name="Yoon J.H."/>
            <person name="Kang K.H."/>
            <person name="Oh T.K."/>
            <person name="Park Y.H."/>
        </authorList>
    </citation>
    <scope>NUCLEOTIDE SEQUENCE [LARGE SCALE GENOMIC DNA]</scope>
    <source>
        <strain evidence="7 8">KCTC 3788</strain>
    </source>
</reference>
<dbReference type="Proteomes" id="UP000571017">
    <property type="component" value="Unassembled WGS sequence"/>
</dbReference>
<dbReference type="PANTHER" id="PTHR10846">
    <property type="entry name" value="SODIUM/POTASSIUM/CALCIUM EXCHANGER"/>
    <property type="match status" value="1"/>
</dbReference>
<evidence type="ECO:0000256" key="5">
    <source>
        <dbReference type="SAM" id="Phobius"/>
    </source>
</evidence>
<keyword evidence="4 5" id="KW-0472">Membrane</keyword>